<dbReference type="Proteomes" id="UP000275348">
    <property type="component" value="Unassembled WGS sequence"/>
</dbReference>
<evidence type="ECO:0000256" key="1">
    <source>
        <dbReference type="SAM" id="Phobius"/>
    </source>
</evidence>
<organism evidence="2 3">
    <name type="scientific">Faecalibacter macacae</name>
    <dbReference type="NCBI Taxonomy" id="1859289"/>
    <lineage>
        <taxon>Bacteria</taxon>
        <taxon>Pseudomonadati</taxon>
        <taxon>Bacteroidota</taxon>
        <taxon>Flavobacteriia</taxon>
        <taxon>Flavobacteriales</taxon>
        <taxon>Weeksellaceae</taxon>
        <taxon>Faecalibacter</taxon>
    </lineage>
</organism>
<evidence type="ECO:0000313" key="3">
    <source>
        <dbReference type="Proteomes" id="UP000275348"/>
    </source>
</evidence>
<sequence length="183" mass="20890">MTAKKTTLEKLDQKTLLKYIQPESQFTNDAKIIAFQILTERNYKFSELEQNYLTELKIKKTDEIEQNKFIHPKYITASNFVFISAGLGIISFSFSLFARDIGEVIGGAISLGSVFLIGFLIRKGISVMKHVLLVFFLLGILLSLKFLPVLIVFYPIEAIIFLIQSILQFLAIIYLYRIPKVGK</sequence>
<gene>
    <name evidence="2" type="ORF">EAH69_07270</name>
</gene>
<dbReference type="AlphaFoldDB" id="A0A3L9M9V1"/>
<keyword evidence="3" id="KW-1185">Reference proteome</keyword>
<keyword evidence="1" id="KW-0472">Membrane</keyword>
<keyword evidence="1" id="KW-0812">Transmembrane</keyword>
<reference evidence="2 3" key="1">
    <citation type="submission" date="2018-10" db="EMBL/GenBank/DDBJ databases">
        <authorList>
            <person name="Chen X."/>
        </authorList>
    </citation>
    <scope>NUCLEOTIDE SEQUENCE [LARGE SCALE GENOMIC DNA]</scope>
    <source>
        <strain evidence="2 3">YIM 102668</strain>
    </source>
</reference>
<feature type="transmembrane region" description="Helical" evidence="1">
    <location>
        <begin position="133"/>
        <end position="153"/>
    </location>
</feature>
<protein>
    <submittedName>
        <fullName evidence="2">Uncharacterized protein</fullName>
    </submittedName>
</protein>
<name>A0A3L9M9V1_9FLAO</name>
<evidence type="ECO:0000313" key="2">
    <source>
        <dbReference type="EMBL" id="RLZ09845.1"/>
    </source>
</evidence>
<dbReference type="EMBL" id="RDOJ01000008">
    <property type="protein sequence ID" value="RLZ09845.1"/>
    <property type="molecule type" value="Genomic_DNA"/>
</dbReference>
<dbReference type="OrthoDB" id="1253310at2"/>
<feature type="transmembrane region" description="Helical" evidence="1">
    <location>
        <begin position="159"/>
        <end position="176"/>
    </location>
</feature>
<feature type="transmembrane region" description="Helical" evidence="1">
    <location>
        <begin position="104"/>
        <end position="121"/>
    </location>
</feature>
<accession>A0A3L9M9V1</accession>
<comment type="caution">
    <text evidence="2">The sequence shown here is derived from an EMBL/GenBank/DDBJ whole genome shotgun (WGS) entry which is preliminary data.</text>
</comment>
<keyword evidence="1" id="KW-1133">Transmembrane helix</keyword>
<dbReference type="RefSeq" id="WP_121934528.1">
    <property type="nucleotide sequence ID" value="NZ_RDOJ01000008.1"/>
</dbReference>
<proteinExistence type="predicted"/>
<feature type="transmembrane region" description="Helical" evidence="1">
    <location>
        <begin position="74"/>
        <end position="98"/>
    </location>
</feature>